<evidence type="ECO:0000256" key="1">
    <source>
        <dbReference type="SAM" id="MobiDB-lite"/>
    </source>
</evidence>
<dbReference type="EMBL" id="JAENHO010000003">
    <property type="protein sequence ID" value="MBL7255183.1"/>
    <property type="molecule type" value="Genomic_DNA"/>
</dbReference>
<gene>
    <name evidence="2" type="ORF">JKJ07_12740</name>
</gene>
<feature type="region of interest" description="Disordered" evidence="1">
    <location>
        <begin position="124"/>
        <end position="150"/>
    </location>
</feature>
<proteinExistence type="predicted"/>
<protein>
    <submittedName>
        <fullName evidence="2">Helix-turn-helix domain-containing protein</fullName>
    </submittedName>
</protein>
<organism evidence="2 3">
    <name type="scientific">Paractinoplanes lichenicola</name>
    <dbReference type="NCBI Taxonomy" id="2802976"/>
    <lineage>
        <taxon>Bacteria</taxon>
        <taxon>Bacillati</taxon>
        <taxon>Actinomycetota</taxon>
        <taxon>Actinomycetes</taxon>
        <taxon>Micromonosporales</taxon>
        <taxon>Micromonosporaceae</taxon>
        <taxon>Paractinoplanes</taxon>
    </lineage>
</organism>
<comment type="caution">
    <text evidence="2">The sequence shown here is derived from an EMBL/GenBank/DDBJ whole genome shotgun (WGS) entry which is preliminary data.</text>
</comment>
<name>A0ABS1VKJ1_9ACTN</name>
<evidence type="ECO:0000313" key="2">
    <source>
        <dbReference type="EMBL" id="MBL7255183.1"/>
    </source>
</evidence>
<evidence type="ECO:0000313" key="3">
    <source>
        <dbReference type="Proteomes" id="UP000598996"/>
    </source>
</evidence>
<accession>A0ABS1VKJ1</accession>
<dbReference type="Proteomes" id="UP000598996">
    <property type="component" value="Unassembled WGS sequence"/>
</dbReference>
<feature type="compositionally biased region" description="Polar residues" evidence="1">
    <location>
        <begin position="141"/>
        <end position="150"/>
    </location>
</feature>
<feature type="region of interest" description="Disordered" evidence="1">
    <location>
        <begin position="20"/>
        <end position="72"/>
    </location>
</feature>
<sequence length="150" mass="16573">MDERSVIADQLREGVARTAIGAELGRPRCTISRESGRPVRPYRRTPDRGPRRTQRTPRANPRLGHPCRTPGYTPARQLEAVLQRPWNPPRVGVRASTAPYATNDLLPPLHRQPGPRRCSAAMAAYLQPPPPPHRGSEAISRVNNSAGHCS</sequence>
<reference evidence="2 3" key="1">
    <citation type="submission" date="2021-01" db="EMBL/GenBank/DDBJ databases">
        <title>Actinoplanes sp. nov. LDG1-01 isolated from lichen.</title>
        <authorList>
            <person name="Saeng-In P."/>
            <person name="Phongsopitanun W."/>
            <person name="Kanchanasin P."/>
            <person name="Yuki M."/>
            <person name="Kudo T."/>
            <person name="Ohkuma M."/>
            <person name="Tanasupawat S."/>
        </authorList>
    </citation>
    <scope>NUCLEOTIDE SEQUENCE [LARGE SCALE GENOMIC DNA]</scope>
    <source>
        <strain evidence="2 3">LDG1-01</strain>
    </source>
</reference>
<keyword evidence="3" id="KW-1185">Reference proteome</keyword>